<keyword evidence="7 8" id="KW-0349">Heme</keyword>
<evidence type="ECO:0000256" key="4">
    <source>
        <dbReference type="ARBA" id="ARBA00022723"/>
    </source>
</evidence>
<dbReference type="GO" id="GO:0005506">
    <property type="term" value="F:iron ion binding"/>
    <property type="evidence" value="ECO:0007669"/>
    <property type="project" value="InterPro"/>
</dbReference>
<sequence length="495" mass="55970">MAHLIFETLSPLFVVFAAFLALTTLRRLYFHKLKKFPGPRLAASSSLYKTYYEVVKGGELLQHLVGLHAQYGPVVRIAPNELHFNSYLAYADIYRAGSTFTKHGPFYKCFGADGSAFGAIDPQDSKRRRGVLNPFFSRRAILNLEGVVQEKVDKLINCLTQRQQGKPVNMFLAFRCATMDIITSYSFAHCTNSLDAADFYDPLLVTIQTTIPLIWVIKMLPFLVPCFSMIPEWFAKRLSPQLLAFSNLRKLIGVQIDKVLSGENLLESADNLTIYHRLLKVPSGDDQPSLPTRRNLIEEALSLLQAGSDTVGNTCTIGTFYALNDRTVRMKLFHELRDAWPDKNIPIGYCTAVIKESLRLSHGIVTPLPRVVGPIDTVIAGYAVPANAVVGVSATCIHNDIEIFPEPQTFSPERWLQPYSRELDIHLVPFSRGPRMCLGINLAWCELYLIFGNIFRKLEMNIHDTSIEDLRRFKEFFIPVHQGRQFHVVLKEESS</sequence>
<comment type="cofactor">
    <cofactor evidence="1 7">
        <name>heme</name>
        <dbReference type="ChEBI" id="CHEBI:30413"/>
    </cofactor>
</comment>
<dbReference type="EMBL" id="MU150231">
    <property type="protein sequence ID" value="KAF9469040.1"/>
    <property type="molecule type" value="Genomic_DNA"/>
</dbReference>
<evidence type="ECO:0000313" key="11">
    <source>
        <dbReference type="Proteomes" id="UP000807353"/>
    </source>
</evidence>
<dbReference type="PRINTS" id="PR00463">
    <property type="entry name" value="EP450I"/>
</dbReference>
<dbReference type="CDD" id="cd11062">
    <property type="entry name" value="CYP58-like"/>
    <property type="match status" value="1"/>
</dbReference>
<dbReference type="PRINTS" id="PR00385">
    <property type="entry name" value="P450"/>
</dbReference>
<comment type="pathway">
    <text evidence="2">Secondary metabolite biosynthesis.</text>
</comment>
<keyword evidence="8" id="KW-0503">Monooxygenase</keyword>
<evidence type="ECO:0000256" key="9">
    <source>
        <dbReference type="SAM" id="Phobius"/>
    </source>
</evidence>
<keyword evidence="9" id="KW-0812">Transmembrane</keyword>
<gene>
    <name evidence="10" type="ORF">BDZ94DRAFT_1279523</name>
</gene>
<dbReference type="Pfam" id="PF00067">
    <property type="entry name" value="p450"/>
    <property type="match status" value="1"/>
</dbReference>
<comment type="caution">
    <text evidence="10">The sequence shown here is derived from an EMBL/GenBank/DDBJ whole genome shotgun (WGS) entry which is preliminary data.</text>
</comment>
<dbReference type="InterPro" id="IPR017972">
    <property type="entry name" value="Cyt_P450_CS"/>
</dbReference>
<evidence type="ECO:0000256" key="3">
    <source>
        <dbReference type="ARBA" id="ARBA00010617"/>
    </source>
</evidence>
<organism evidence="10 11">
    <name type="scientific">Collybia nuda</name>
    <dbReference type="NCBI Taxonomy" id="64659"/>
    <lineage>
        <taxon>Eukaryota</taxon>
        <taxon>Fungi</taxon>
        <taxon>Dikarya</taxon>
        <taxon>Basidiomycota</taxon>
        <taxon>Agaricomycotina</taxon>
        <taxon>Agaricomycetes</taxon>
        <taxon>Agaricomycetidae</taxon>
        <taxon>Agaricales</taxon>
        <taxon>Tricholomatineae</taxon>
        <taxon>Clitocybaceae</taxon>
        <taxon>Collybia</taxon>
    </lineage>
</organism>
<evidence type="ECO:0000256" key="8">
    <source>
        <dbReference type="RuleBase" id="RU000461"/>
    </source>
</evidence>
<dbReference type="PROSITE" id="PS00086">
    <property type="entry name" value="CYTOCHROME_P450"/>
    <property type="match status" value="1"/>
</dbReference>
<dbReference type="InterPro" id="IPR002401">
    <property type="entry name" value="Cyt_P450_E_grp-I"/>
</dbReference>
<dbReference type="GO" id="GO:0020037">
    <property type="term" value="F:heme binding"/>
    <property type="evidence" value="ECO:0007669"/>
    <property type="project" value="InterPro"/>
</dbReference>
<dbReference type="GO" id="GO:0016705">
    <property type="term" value="F:oxidoreductase activity, acting on paired donors, with incorporation or reduction of molecular oxygen"/>
    <property type="evidence" value="ECO:0007669"/>
    <property type="project" value="InterPro"/>
</dbReference>
<keyword evidence="11" id="KW-1185">Reference proteome</keyword>
<keyword evidence="4 7" id="KW-0479">Metal-binding</keyword>
<dbReference type="InterPro" id="IPR050121">
    <property type="entry name" value="Cytochrome_P450_monoxygenase"/>
</dbReference>
<evidence type="ECO:0000256" key="5">
    <source>
        <dbReference type="ARBA" id="ARBA00023002"/>
    </source>
</evidence>
<reference evidence="10" key="1">
    <citation type="submission" date="2020-11" db="EMBL/GenBank/DDBJ databases">
        <authorList>
            <consortium name="DOE Joint Genome Institute"/>
            <person name="Ahrendt S."/>
            <person name="Riley R."/>
            <person name="Andreopoulos W."/>
            <person name="Labutti K."/>
            <person name="Pangilinan J."/>
            <person name="Ruiz-Duenas F.J."/>
            <person name="Barrasa J.M."/>
            <person name="Sanchez-Garcia M."/>
            <person name="Camarero S."/>
            <person name="Miyauchi S."/>
            <person name="Serrano A."/>
            <person name="Linde D."/>
            <person name="Babiker R."/>
            <person name="Drula E."/>
            <person name="Ayuso-Fernandez I."/>
            <person name="Pacheco R."/>
            <person name="Padilla G."/>
            <person name="Ferreira P."/>
            <person name="Barriuso J."/>
            <person name="Kellner H."/>
            <person name="Castanera R."/>
            <person name="Alfaro M."/>
            <person name="Ramirez L."/>
            <person name="Pisabarro A.G."/>
            <person name="Kuo A."/>
            <person name="Tritt A."/>
            <person name="Lipzen A."/>
            <person name="He G."/>
            <person name="Yan M."/>
            <person name="Ng V."/>
            <person name="Cullen D."/>
            <person name="Martin F."/>
            <person name="Rosso M.-N."/>
            <person name="Henrissat B."/>
            <person name="Hibbett D."/>
            <person name="Martinez A.T."/>
            <person name="Grigoriev I.V."/>
        </authorList>
    </citation>
    <scope>NUCLEOTIDE SEQUENCE</scope>
    <source>
        <strain evidence="10">CBS 247.69</strain>
    </source>
</reference>
<keyword evidence="9" id="KW-1133">Transmembrane helix</keyword>
<dbReference type="InterPro" id="IPR001128">
    <property type="entry name" value="Cyt_P450"/>
</dbReference>
<dbReference type="PANTHER" id="PTHR24305:SF157">
    <property type="entry name" value="N-ACETYLTRYPTOPHAN 6-HYDROXYLASE IVOC-RELATED"/>
    <property type="match status" value="1"/>
</dbReference>
<dbReference type="InterPro" id="IPR036396">
    <property type="entry name" value="Cyt_P450_sf"/>
</dbReference>
<dbReference type="PANTHER" id="PTHR24305">
    <property type="entry name" value="CYTOCHROME P450"/>
    <property type="match status" value="1"/>
</dbReference>
<dbReference type="OrthoDB" id="1470350at2759"/>
<evidence type="ECO:0000256" key="7">
    <source>
        <dbReference type="PIRSR" id="PIRSR602401-1"/>
    </source>
</evidence>
<protein>
    <submittedName>
        <fullName evidence="10">Cytochrome P450</fullName>
    </submittedName>
</protein>
<proteinExistence type="inferred from homology"/>
<dbReference type="Gene3D" id="1.10.630.10">
    <property type="entry name" value="Cytochrome P450"/>
    <property type="match status" value="1"/>
</dbReference>
<dbReference type="GO" id="GO:0004497">
    <property type="term" value="F:monooxygenase activity"/>
    <property type="evidence" value="ECO:0007669"/>
    <property type="project" value="UniProtKB-KW"/>
</dbReference>
<feature type="binding site" description="axial binding residue" evidence="7">
    <location>
        <position position="437"/>
    </location>
    <ligand>
        <name>heme</name>
        <dbReference type="ChEBI" id="CHEBI:30413"/>
    </ligand>
    <ligandPart>
        <name>Fe</name>
        <dbReference type="ChEBI" id="CHEBI:18248"/>
    </ligandPart>
</feature>
<evidence type="ECO:0000256" key="6">
    <source>
        <dbReference type="ARBA" id="ARBA00023004"/>
    </source>
</evidence>
<evidence type="ECO:0000313" key="10">
    <source>
        <dbReference type="EMBL" id="KAF9469040.1"/>
    </source>
</evidence>
<accession>A0A9P5YK30</accession>
<name>A0A9P5YK30_9AGAR</name>
<dbReference type="Proteomes" id="UP000807353">
    <property type="component" value="Unassembled WGS sequence"/>
</dbReference>
<keyword evidence="5 8" id="KW-0560">Oxidoreductase</keyword>
<keyword evidence="9" id="KW-0472">Membrane</keyword>
<feature type="transmembrane region" description="Helical" evidence="9">
    <location>
        <begin position="12"/>
        <end position="30"/>
    </location>
</feature>
<keyword evidence="6 7" id="KW-0408">Iron</keyword>
<dbReference type="AlphaFoldDB" id="A0A9P5YK30"/>
<evidence type="ECO:0000256" key="2">
    <source>
        <dbReference type="ARBA" id="ARBA00005179"/>
    </source>
</evidence>
<evidence type="ECO:0000256" key="1">
    <source>
        <dbReference type="ARBA" id="ARBA00001971"/>
    </source>
</evidence>
<comment type="similarity">
    <text evidence="3 8">Belongs to the cytochrome P450 family.</text>
</comment>
<dbReference type="SUPFAM" id="SSF48264">
    <property type="entry name" value="Cytochrome P450"/>
    <property type="match status" value="1"/>
</dbReference>